<evidence type="ECO:0000256" key="11">
    <source>
        <dbReference type="ARBA" id="ARBA00023033"/>
    </source>
</evidence>
<dbReference type="EC" id="1.14.14.16" evidence="14"/>
<keyword evidence="23" id="KW-1133">Transmembrane helix</keyword>
<comment type="cofactor">
    <cofactor evidence="21">
        <name>heme</name>
        <dbReference type="ChEBI" id="CHEBI:30413"/>
    </cofactor>
</comment>
<evidence type="ECO:0000256" key="7">
    <source>
        <dbReference type="ARBA" id="ARBA00022824"/>
    </source>
</evidence>
<dbReference type="GO" id="GO:0008289">
    <property type="term" value="F:lipid binding"/>
    <property type="evidence" value="ECO:0007669"/>
    <property type="project" value="UniProtKB-KW"/>
</dbReference>
<evidence type="ECO:0000256" key="5">
    <source>
        <dbReference type="ARBA" id="ARBA00022617"/>
    </source>
</evidence>
<dbReference type="GO" id="GO:0020037">
    <property type="term" value="F:heme binding"/>
    <property type="evidence" value="ECO:0007669"/>
    <property type="project" value="InterPro"/>
</dbReference>
<dbReference type="GO" id="GO:0016829">
    <property type="term" value="F:lyase activity"/>
    <property type="evidence" value="ECO:0007669"/>
    <property type="project" value="UniProtKB-KW"/>
</dbReference>
<dbReference type="FunFam" id="1.10.630.10:FF:000049">
    <property type="entry name" value="steroid 21-hydroxylase isoform X1"/>
    <property type="match status" value="1"/>
</dbReference>
<proteinExistence type="inferred from homology"/>
<evidence type="ECO:0000256" key="20">
    <source>
        <dbReference type="ARBA" id="ARBA00044342"/>
    </source>
</evidence>
<comment type="caution">
    <text evidence="24">The sequence shown here is derived from an EMBL/GenBank/DDBJ whole genome shotgun (WGS) entry which is preliminary data.</text>
</comment>
<dbReference type="GO" id="GO:0004509">
    <property type="term" value="F:steroid 21-monooxygenase activity"/>
    <property type="evidence" value="ECO:0007669"/>
    <property type="project" value="UniProtKB-EC"/>
</dbReference>
<evidence type="ECO:0000256" key="18">
    <source>
        <dbReference type="ARBA" id="ARBA00044282"/>
    </source>
</evidence>
<dbReference type="EMBL" id="NEDP02000042">
    <property type="protein sequence ID" value="OWF56819.1"/>
    <property type="molecule type" value="Genomic_DNA"/>
</dbReference>
<evidence type="ECO:0000256" key="3">
    <source>
        <dbReference type="ARBA" id="ARBA00004586"/>
    </source>
</evidence>
<gene>
    <name evidence="24" type="ORF">KP79_PYT16032</name>
</gene>
<keyword evidence="24" id="KW-0456">Lyase</keyword>
<evidence type="ECO:0000256" key="22">
    <source>
        <dbReference type="RuleBase" id="RU000461"/>
    </source>
</evidence>
<dbReference type="Proteomes" id="UP000242188">
    <property type="component" value="Unassembled WGS sequence"/>
</dbReference>
<dbReference type="PANTHER" id="PTHR24289">
    <property type="entry name" value="STEROID 17-ALPHA-HYDROXYLASE/17,20 LYASE"/>
    <property type="match status" value="1"/>
</dbReference>
<dbReference type="PRINTS" id="PR00463">
    <property type="entry name" value="EP450I"/>
</dbReference>
<evidence type="ECO:0000256" key="9">
    <source>
        <dbReference type="ARBA" id="ARBA00023002"/>
    </source>
</evidence>
<keyword evidence="25" id="KW-1185">Reference proteome</keyword>
<keyword evidence="5 21" id="KW-0349">Heme</keyword>
<dbReference type="InterPro" id="IPR036396">
    <property type="entry name" value="Cyt_P450_sf"/>
</dbReference>
<evidence type="ECO:0000256" key="4">
    <source>
        <dbReference type="ARBA" id="ARBA00010617"/>
    </source>
</evidence>
<keyword evidence="12" id="KW-0446">Lipid-binding</keyword>
<accession>A0A210R6Z5</accession>
<keyword evidence="11 22" id="KW-0503">Monooxygenase</keyword>
<dbReference type="AlphaFoldDB" id="A0A210R6Z5"/>
<keyword evidence="8" id="KW-0492">Microsome</keyword>
<dbReference type="GO" id="GO:0042446">
    <property type="term" value="P:hormone biosynthetic process"/>
    <property type="evidence" value="ECO:0007669"/>
    <property type="project" value="TreeGrafter"/>
</dbReference>
<evidence type="ECO:0000256" key="21">
    <source>
        <dbReference type="PIRSR" id="PIRSR602401-1"/>
    </source>
</evidence>
<dbReference type="STRING" id="6573.A0A210R6Z5"/>
<evidence type="ECO:0000256" key="1">
    <source>
        <dbReference type="ARBA" id="ARBA00004184"/>
    </source>
</evidence>
<evidence type="ECO:0000256" key="13">
    <source>
        <dbReference type="ARBA" id="ARBA00023136"/>
    </source>
</evidence>
<sequence length="521" mass="59107">MDSIRHILPAHLGNMMDYSLVTTSVTPTSCFLLFLVVFILCRLITKPKYPPGPMALPVIGNYKLLTDPKIHEACARLSEKYGPVVTVQFGPSKTVVLNSIETVVEAMVKRRADFAGRPPVPSGMTLSEGGKDILMSQYTPSLKVHRKIVSAALRKYIKGPFLQTILEKSMGQFIKLFEETKGNPFIPHEYIDLALFNIICGVCFQKVYKFDDPKFKHYLDIDNQFVAEFGMGLIEDLYPILAKVWQSQRYKKVVSLFRELLHYIHEELEAHKQDFDEGNIRDFADCLLMARKEAENEEDVEILSQLTDVHLRQTLSDTFTAAFDTTRFTIQWALLYMADHQDVQRKVQAELDRVVGRDRLPRVDDRPSLPYTEATLFEVMRIASVAPLGMPHMTMVDSSVGGYTVPKGTTVIINHWALHNDPRHWKEPSKLDPERFLNSDGTLARKPESFLPFSAGLRVCLGESTAKPELVIILALILHQFNIKLPPGVKADYSPECTGFIGYTANRYKADDIKITRLLKV</sequence>
<dbReference type="GO" id="GO:0005506">
    <property type="term" value="F:iron ion binding"/>
    <property type="evidence" value="ECO:0007669"/>
    <property type="project" value="InterPro"/>
</dbReference>
<evidence type="ECO:0000256" key="19">
    <source>
        <dbReference type="ARBA" id="ARBA00044304"/>
    </source>
</evidence>
<feature type="transmembrane region" description="Helical" evidence="23">
    <location>
        <begin position="20"/>
        <end position="44"/>
    </location>
</feature>
<name>A0A210R6Z5_MIZYE</name>
<dbReference type="Pfam" id="PF00067">
    <property type="entry name" value="p450"/>
    <property type="match status" value="1"/>
</dbReference>
<feature type="binding site" description="axial binding residue" evidence="21">
    <location>
        <position position="460"/>
    </location>
    <ligand>
        <name>heme</name>
        <dbReference type="ChEBI" id="CHEBI:30413"/>
    </ligand>
    <ligandPart>
        <name>Fe</name>
        <dbReference type="ChEBI" id="CHEBI:18248"/>
    </ligandPart>
</feature>
<evidence type="ECO:0000256" key="17">
    <source>
        <dbReference type="ARBA" id="ARBA00044265"/>
    </source>
</evidence>
<evidence type="ECO:0000256" key="10">
    <source>
        <dbReference type="ARBA" id="ARBA00023004"/>
    </source>
</evidence>
<protein>
    <recommendedName>
        <fullName evidence="15">Steroid 21-hydroxylase</fullName>
        <ecNumber evidence="14">1.14.14.16</ecNumber>
    </recommendedName>
    <alternativeName>
        <fullName evidence="19">21-OHase</fullName>
    </alternativeName>
    <alternativeName>
        <fullName evidence="16">Cytochrome P-450c21</fullName>
    </alternativeName>
    <alternativeName>
        <fullName evidence="20">Cytochrome P450 21</fullName>
    </alternativeName>
    <alternativeName>
        <fullName evidence="18">Cytochrome P450 XXI</fullName>
    </alternativeName>
    <alternativeName>
        <fullName evidence="17">Cytochrome P450-C21</fullName>
    </alternativeName>
</protein>
<organism evidence="24 25">
    <name type="scientific">Mizuhopecten yessoensis</name>
    <name type="common">Japanese scallop</name>
    <name type="synonym">Patinopecten yessoensis</name>
    <dbReference type="NCBI Taxonomy" id="6573"/>
    <lineage>
        <taxon>Eukaryota</taxon>
        <taxon>Metazoa</taxon>
        <taxon>Spiralia</taxon>
        <taxon>Lophotrochozoa</taxon>
        <taxon>Mollusca</taxon>
        <taxon>Bivalvia</taxon>
        <taxon>Autobranchia</taxon>
        <taxon>Pteriomorphia</taxon>
        <taxon>Pectinida</taxon>
        <taxon>Pectinoidea</taxon>
        <taxon>Pectinidae</taxon>
        <taxon>Mizuhopecten</taxon>
    </lineage>
</organism>
<evidence type="ECO:0000256" key="16">
    <source>
        <dbReference type="ARBA" id="ARBA00044217"/>
    </source>
</evidence>
<evidence type="ECO:0000256" key="12">
    <source>
        <dbReference type="ARBA" id="ARBA00023121"/>
    </source>
</evidence>
<keyword evidence="13 23" id="KW-0472">Membrane</keyword>
<dbReference type="GO" id="GO:0004508">
    <property type="term" value="F:steroid 17-alpha-monooxygenase activity"/>
    <property type="evidence" value="ECO:0007669"/>
    <property type="project" value="TreeGrafter"/>
</dbReference>
<dbReference type="OrthoDB" id="639466at2759"/>
<dbReference type="InterPro" id="IPR017972">
    <property type="entry name" value="Cyt_P450_CS"/>
</dbReference>
<dbReference type="InterPro" id="IPR002401">
    <property type="entry name" value="Cyt_P450_E_grp-I"/>
</dbReference>
<evidence type="ECO:0000256" key="14">
    <source>
        <dbReference type="ARBA" id="ARBA00044040"/>
    </source>
</evidence>
<evidence type="ECO:0000313" key="25">
    <source>
        <dbReference type="Proteomes" id="UP000242188"/>
    </source>
</evidence>
<evidence type="ECO:0000256" key="2">
    <source>
        <dbReference type="ARBA" id="ARBA00004524"/>
    </source>
</evidence>
<dbReference type="SUPFAM" id="SSF48264">
    <property type="entry name" value="Cytochrome P450"/>
    <property type="match status" value="1"/>
</dbReference>
<dbReference type="PROSITE" id="PS00086">
    <property type="entry name" value="CYTOCHROME_P450"/>
    <property type="match status" value="1"/>
</dbReference>
<evidence type="ECO:0000256" key="6">
    <source>
        <dbReference type="ARBA" id="ARBA00022723"/>
    </source>
</evidence>
<comment type="similarity">
    <text evidence="4 22">Belongs to the cytochrome P450 family.</text>
</comment>
<reference evidence="24 25" key="1">
    <citation type="journal article" date="2017" name="Nat. Ecol. Evol.">
        <title>Scallop genome provides insights into evolution of bilaterian karyotype and development.</title>
        <authorList>
            <person name="Wang S."/>
            <person name="Zhang J."/>
            <person name="Jiao W."/>
            <person name="Li J."/>
            <person name="Xun X."/>
            <person name="Sun Y."/>
            <person name="Guo X."/>
            <person name="Huan P."/>
            <person name="Dong B."/>
            <person name="Zhang L."/>
            <person name="Hu X."/>
            <person name="Sun X."/>
            <person name="Wang J."/>
            <person name="Zhao C."/>
            <person name="Wang Y."/>
            <person name="Wang D."/>
            <person name="Huang X."/>
            <person name="Wang R."/>
            <person name="Lv J."/>
            <person name="Li Y."/>
            <person name="Zhang Z."/>
            <person name="Liu B."/>
            <person name="Lu W."/>
            <person name="Hui Y."/>
            <person name="Liang J."/>
            <person name="Zhou Z."/>
            <person name="Hou R."/>
            <person name="Li X."/>
            <person name="Liu Y."/>
            <person name="Li H."/>
            <person name="Ning X."/>
            <person name="Lin Y."/>
            <person name="Zhao L."/>
            <person name="Xing Q."/>
            <person name="Dou J."/>
            <person name="Li Y."/>
            <person name="Mao J."/>
            <person name="Guo H."/>
            <person name="Dou H."/>
            <person name="Li T."/>
            <person name="Mu C."/>
            <person name="Jiang W."/>
            <person name="Fu Q."/>
            <person name="Fu X."/>
            <person name="Miao Y."/>
            <person name="Liu J."/>
            <person name="Yu Q."/>
            <person name="Li R."/>
            <person name="Liao H."/>
            <person name="Li X."/>
            <person name="Kong Y."/>
            <person name="Jiang Z."/>
            <person name="Chourrout D."/>
            <person name="Li R."/>
            <person name="Bao Z."/>
        </authorList>
    </citation>
    <scope>NUCLEOTIDE SEQUENCE [LARGE SCALE GENOMIC DNA]</scope>
    <source>
        <strain evidence="24 25">PY_sf001</strain>
    </source>
</reference>
<dbReference type="InterPro" id="IPR001128">
    <property type="entry name" value="Cyt_P450"/>
</dbReference>
<keyword evidence="23" id="KW-0812">Transmembrane</keyword>
<dbReference type="Gene3D" id="1.10.630.10">
    <property type="entry name" value="Cytochrome P450"/>
    <property type="match status" value="1"/>
</dbReference>
<keyword evidence="6 21" id="KW-0479">Metal-binding</keyword>
<keyword evidence="9 22" id="KW-0560">Oxidoreductase</keyword>
<dbReference type="PANTHER" id="PTHR24289:SF20">
    <property type="entry name" value="STEROID 17-ALPHA-HYDROXYLASE_17,20 LYASE"/>
    <property type="match status" value="1"/>
</dbReference>
<evidence type="ECO:0000256" key="8">
    <source>
        <dbReference type="ARBA" id="ARBA00022848"/>
    </source>
</evidence>
<evidence type="ECO:0000256" key="23">
    <source>
        <dbReference type="SAM" id="Phobius"/>
    </source>
</evidence>
<evidence type="ECO:0000256" key="15">
    <source>
        <dbReference type="ARBA" id="ARBA00044116"/>
    </source>
</evidence>
<dbReference type="GO" id="GO:0008610">
    <property type="term" value="P:lipid biosynthetic process"/>
    <property type="evidence" value="ECO:0007669"/>
    <property type="project" value="UniProtKB-ARBA"/>
</dbReference>
<dbReference type="PRINTS" id="PR00385">
    <property type="entry name" value="P450"/>
</dbReference>
<dbReference type="GO" id="GO:0042448">
    <property type="term" value="P:progesterone metabolic process"/>
    <property type="evidence" value="ECO:0007669"/>
    <property type="project" value="TreeGrafter"/>
</dbReference>
<keyword evidence="7" id="KW-0256">Endoplasmic reticulum</keyword>
<comment type="subcellular location">
    <subcellularLocation>
        <location evidence="1">Endomembrane system</location>
        <topology evidence="1">Peripheral membrane protein</topology>
    </subcellularLocation>
    <subcellularLocation>
        <location evidence="3">Endoplasmic reticulum membrane</location>
    </subcellularLocation>
    <subcellularLocation>
        <location evidence="2">Microsome membrane</location>
    </subcellularLocation>
</comment>
<evidence type="ECO:0000313" key="24">
    <source>
        <dbReference type="EMBL" id="OWF56819.1"/>
    </source>
</evidence>
<dbReference type="GO" id="GO:0005789">
    <property type="term" value="C:endoplasmic reticulum membrane"/>
    <property type="evidence" value="ECO:0007669"/>
    <property type="project" value="UniProtKB-SubCell"/>
</dbReference>
<keyword evidence="10 21" id="KW-0408">Iron</keyword>